<keyword evidence="3" id="KW-1185">Reference proteome</keyword>
<reference evidence="2 3" key="1">
    <citation type="submission" date="2019-02" db="EMBL/GenBank/DDBJ databases">
        <title>Genome sequencing of the rare red list fungi Dentipellis fragilis.</title>
        <authorList>
            <person name="Buettner E."/>
            <person name="Kellner H."/>
        </authorList>
    </citation>
    <scope>NUCLEOTIDE SEQUENCE [LARGE SCALE GENOMIC DNA]</scope>
    <source>
        <strain evidence="2 3">DSM 105465</strain>
    </source>
</reference>
<dbReference type="Proteomes" id="UP000298327">
    <property type="component" value="Unassembled WGS sequence"/>
</dbReference>
<evidence type="ECO:0000256" key="1">
    <source>
        <dbReference type="SAM" id="MobiDB-lite"/>
    </source>
</evidence>
<proteinExistence type="predicted"/>
<gene>
    <name evidence="2" type="ORF">EVG20_g931</name>
</gene>
<protein>
    <submittedName>
        <fullName evidence="2">Uncharacterized protein</fullName>
    </submittedName>
</protein>
<feature type="region of interest" description="Disordered" evidence="1">
    <location>
        <begin position="14"/>
        <end position="46"/>
    </location>
</feature>
<evidence type="ECO:0000313" key="2">
    <source>
        <dbReference type="EMBL" id="TFY72079.1"/>
    </source>
</evidence>
<accession>A0A4Y9ZF77</accession>
<sequence>MRLVSFLVPVMTPKSSLDSHELPPSAAAGLRPPVAGQDPVLLQGPRRRYASERRWPEASIPFNTPAGFNDVKRFTNR</sequence>
<organism evidence="2 3">
    <name type="scientific">Dentipellis fragilis</name>
    <dbReference type="NCBI Taxonomy" id="205917"/>
    <lineage>
        <taxon>Eukaryota</taxon>
        <taxon>Fungi</taxon>
        <taxon>Dikarya</taxon>
        <taxon>Basidiomycota</taxon>
        <taxon>Agaricomycotina</taxon>
        <taxon>Agaricomycetes</taxon>
        <taxon>Russulales</taxon>
        <taxon>Hericiaceae</taxon>
        <taxon>Dentipellis</taxon>
    </lineage>
</organism>
<name>A0A4Y9ZF77_9AGAM</name>
<dbReference type="AlphaFoldDB" id="A0A4Y9ZF77"/>
<comment type="caution">
    <text evidence="2">The sequence shown here is derived from an EMBL/GenBank/DDBJ whole genome shotgun (WGS) entry which is preliminary data.</text>
</comment>
<dbReference type="EMBL" id="SEOQ01000026">
    <property type="protein sequence ID" value="TFY72079.1"/>
    <property type="molecule type" value="Genomic_DNA"/>
</dbReference>
<evidence type="ECO:0000313" key="3">
    <source>
        <dbReference type="Proteomes" id="UP000298327"/>
    </source>
</evidence>